<dbReference type="GO" id="GO:0004557">
    <property type="term" value="F:alpha-galactosidase activity"/>
    <property type="evidence" value="ECO:0007669"/>
    <property type="project" value="UniProtKB-EC"/>
</dbReference>
<evidence type="ECO:0000313" key="9">
    <source>
        <dbReference type="Proteomes" id="UP000321362"/>
    </source>
</evidence>
<feature type="domain" description="Alpha galactosidase C-terminal" evidence="7">
    <location>
        <begin position="667"/>
        <end position="740"/>
    </location>
</feature>
<dbReference type="SUPFAM" id="SSF51445">
    <property type="entry name" value="(Trans)glycosidases"/>
    <property type="match status" value="1"/>
</dbReference>
<dbReference type="InterPro" id="IPR002241">
    <property type="entry name" value="Glyco_hydro_27"/>
</dbReference>
<dbReference type="InterPro" id="IPR013783">
    <property type="entry name" value="Ig-like_fold"/>
</dbReference>
<dbReference type="GO" id="GO:0005975">
    <property type="term" value="P:carbohydrate metabolic process"/>
    <property type="evidence" value="ECO:0007669"/>
    <property type="project" value="InterPro"/>
</dbReference>
<keyword evidence="2 6" id="KW-0732">Signal</keyword>
<dbReference type="Gene3D" id="3.20.20.70">
    <property type="entry name" value="Aldolase class I"/>
    <property type="match status" value="1"/>
</dbReference>
<dbReference type="Gene3D" id="2.60.40.10">
    <property type="entry name" value="Immunoglobulins"/>
    <property type="match status" value="1"/>
</dbReference>
<dbReference type="InterPro" id="IPR013780">
    <property type="entry name" value="Glyco_hydro_b"/>
</dbReference>
<comment type="catalytic activity">
    <reaction evidence="5">
        <text>Hydrolysis of terminal, non-reducing alpha-D-galactose residues in alpha-D-galactosides, including galactose oligosaccharides, galactomannans and galactolipids.</text>
        <dbReference type="EC" id="3.2.1.22"/>
    </reaction>
</comment>
<dbReference type="EC" id="3.2.1.22" evidence="5"/>
<feature type="signal peptide" evidence="6">
    <location>
        <begin position="1"/>
        <end position="20"/>
    </location>
</feature>
<dbReference type="CDD" id="cd14792">
    <property type="entry name" value="GH27"/>
    <property type="match status" value="1"/>
</dbReference>
<dbReference type="SUPFAM" id="SSF49785">
    <property type="entry name" value="Galactose-binding domain-like"/>
    <property type="match status" value="1"/>
</dbReference>
<evidence type="ECO:0000256" key="4">
    <source>
        <dbReference type="ARBA" id="ARBA00023295"/>
    </source>
</evidence>
<dbReference type="GO" id="GO:0016020">
    <property type="term" value="C:membrane"/>
    <property type="evidence" value="ECO:0007669"/>
    <property type="project" value="InterPro"/>
</dbReference>
<sequence>MIRKIFILLFLATGFLTARAQEVSISKGWKFTVGDSAQWASPTYNDQHWQAANLNDNWERQGHPNYDGFGWYRTKVVIPSSLKDKSYLKDSLRLNLGTVDDNDEVYLNGKLVAKYGGYGGTIKDGHYGGRSYTIAANNPAILWDKENVLAVRIFDTGGDGGLVTSGYGSTFNITMADVMDHVAVNTEADFVYGDNNSLSKSVKLHTTNAYQYSGTLAFKVTDPENGTVLYEKTNPANFTSGKPFTYSFSIARLAKRSYTISYTFTDTKSGKSIVQTETTPYILTPYPTAKVKINGADVFGARPGHPFLYLIPATGKRPLLYKVAGLPECLKVDAATGVISGSVAQKGNYPVTFTVSNSLGAKTKQFTISIGDNIGLTPALGWNSWNAWGLSVNDEKVRISAKAMIDKLSAHGWAYINIDDGWEAENRAADGKIVTNSKFPDMKGLADFVHGLGLRIGIYSSPGPRTCGGFLGSWQHEDQDAQTYADWGIDYLKYDWCSYSDIAPKPDLDGLKKPYQVMQASLGKTNRDIMYSLCQYGWGNVWEWGADVNGNSWRTTGDIQDTWQSMSTIGFNQGPAAPHAQPGHFNDPDMLVVGKVGWGPSLHNTRLTFDEQYTHISLWSLLASPLLIGCDMGHLDAFTLSLLTNDEVLAIDQDALGKGANQYIKKDDYQVWVKELKDGGKAIGLFNTSDKYQTISLDKTDPAIAGYTKFRDAWQQKYIVVTGNALTAKVAPHGVLLVRVEK</sequence>
<dbReference type="OrthoDB" id="9807519at2"/>
<dbReference type="KEGG" id="mgk:FSB76_26765"/>
<dbReference type="PRINTS" id="PR00740">
    <property type="entry name" value="GLHYDRLASE27"/>
</dbReference>
<dbReference type="EMBL" id="CP042437">
    <property type="protein sequence ID" value="QEC79376.1"/>
    <property type="molecule type" value="Genomic_DNA"/>
</dbReference>
<dbReference type="AlphaFoldDB" id="A0A5B8W8T1"/>
<protein>
    <recommendedName>
        <fullName evidence="5">Alpha-galactosidase</fullName>
        <ecNumber evidence="5">3.2.1.22</ecNumber>
    </recommendedName>
    <alternativeName>
        <fullName evidence="5">Melibiase</fullName>
    </alternativeName>
</protein>
<gene>
    <name evidence="8" type="ORF">FSB76_26765</name>
</gene>
<dbReference type="Pfam" id="PF05345">
    <property type="entry name" value="He_PIG"/>
    <property type="match status" value="1"/>
</dbReference>
<evidence type="ECO:0000256" key="1">
    <source>
        <dbReference type="ARBA" id="ARBA00009743"/>
    </source>
</evidence>
<dbReference type="RefSeq" id="WP_147058912.1">
    <property type="nucleotide sequence ID" value="NZ_CP042437.1"/>
</dbReference>
<dbReference type="InterPro" id="IPR008979">
    <property type="entry name" value="Galactose-bd-like_sf"/>
</dbReference>
<dbReference type="Pfam" id="PF16499">
    <property type="entry name" value="Melibiase_2"/>
    <property type="match status" value="1"/>
</dbReference>
<evidence type="ECO:0000256" key="6">
    <source>
        <dbReference type="SAM" id="SignalP"/>
    </source>
</evidence>
<evidence type="ECO:0000256" key="3">
    <source>
        <dbReference type="ARBA" id="ARBA00022801"/>
    </source>
</evidence>
<dbReference type="PANTHER" id="PTHR11452">
    <property type="entry name" value="ALPHA-GALACTOSIDASE/ALPHA-N-ACETYLGALACTOSAMINIDASE"/>
    <property type="match status" value="1"/>
</dbReference>
<dbReference type="Pfam" id="PF17801">
    <property type="entry name" value="Melibiase_C"/>
    <property type="match status" value="1"/>
</dbReference>
<evidence type="ECO:0000256" key="2">
    <source>
        <dbReference type="ARBA" id="ARBA00022729"/>
    </source>
</evidence>
<accession>A0A5B8W8T1</accession>
<dbReference type="Gene3D" id="2.60.40.1180">
    <property type="entry name" value="Golgi alpha-mannosidase II"/>
    <property type="match status" value="1"/>
</dbReference>
<dbReference type="GO" id="GO:0005509">
    <property type="term" value="F:calcium ion binding"/>
    <property type="evidence" value="ECO:0007669"/>
    <property type="project" value="InterPro"/>
</dbReference>
<organism evidence="8 9">
    <name type="scientific">Mucilaginibacter ginsenosidivorax</name>
    <dbReference type="NCBI Taxonomy" id="862126"/>
    <lineage>
        <taxon>Bacteria</taxon>
        <taxon>Pseudomonadati</taxon>
        <taxon>Bacteroidota</taxon>
        <taxon>Sphingobacteriia</taxon>
        <taxon>Sphingobacteriales</taxon>
        <taxon>Sphingobacteriaceae</taxon>
        <taxon>Mucilaginibacter</taxon>
    </lineage>
</organism>
<reference evidence="8 9" key="1">
    <citation type="journal article" date="2013" name="J. Microbiol.">
        <title>Mucilaginibacter ginsenosidivorax sp. nov., with ginsenoside converting activity isolated from sediment.</title>
        <authorList>
            <person name="Kim J.K."/>
            <person name="Choi T.E."/>
            <person name="Liu Q.M."/>
            <person name="Park H.Y."/>
            <person name="Yi T.H."/>
            <person name="Yoon M.H."/>
            <person name="Kim S.C."/>
            <person name="Im W.T."/>
        </authorList>
    </citation>
    <scope>NUCLEOTIDE SEQUENCE [LARGE SCALE GENOMIC DNA]</scope>
    <source>
        <strain evidence="8 9">KHI28</strain>
    </source>
</reference>
<keyword evidence="4 5" id="KW-0326">Glycosidase</keyword>
<feature type="chain" id="PRO_5023081255" description="Alpha-galactosidase" evidence="6">
    <location>
        <begin position="21"/>
        <end position="742"/>
    </location>
</feature>
<dbReference type="InterPro" id="IPR013785">
    <property type="entry name" value="Aldolase_TIM"/>
</dbReference>
<dbReference type="SUPFAM" id="SSF51011">
    <property type="entry name" value="Glycosyl hydrolase domain"/>
    <property type="match status" value="1"/>
</dbReference>
<dbReference type="InterPro" id="IPR015919">
    <property type="entry name" value="Cadherin-like_sf"/>
</dbReference>
<keyword evidence="5" id="KW-1015">Disulfide bond</keyword>
<dbReference type="InterPro" id="IPR041233">
    <property type="entry name" value="Melibiase_C"/>
</dbReference>
<comment type="similarity">
    <text evidence="1 5">Belongs to the glycosyl hydrolase 27 family.</text>
</comment>
<dbReference type="Gene3D" id="2.60.120.260">
    <property type="entry name" value="Galactose-binding domain-like"/>
    <property type="match status" value="1"/>
</dbReference>
<keyword evidence="9" id="KW-1185">Reference proteome</keyword>
<name>A0A5B8W8T1_9SPHI</name>
<dbReference type="InterPro" id="IPR017853">
    <property type="entry name" value="GH"/>
</dbReference>
<evidence type="ECO:0000259" key="7">
    <source>
        <dbReference type="Pfam" id="PF17801"/>
    </source>
</evidence>
<keyword evidence="3 5" id="KW-0378">Hydrolase</keyword>
<evidence type="ECO:0000256" key="5">
    <source>
        <dbReference type="RuleBase" id="RU361168"/>
    </source>
</evidence>
<dbReference type="Proteomes" id="UP000321362">
    <property type="component" value="Chromosome"/>
</dbReference>
<dbReference type="SUPFAM" id="SSF49313">
    <property type="entry name" value="Cadherin-like"/>
    <property type="match status" value="1"/>
</dbReference>
<dbReference type="PANTHER" id="PTHR11452:SF75">
    <property type="entry name" value="ALPHA-GALACTOSIDASE MEL1"/>
    <property type="match status" value="1"/>
</dbReference>
<evidence type="ECO:0000313" key="8">
    <source>
        <dbReference type="EMBL" id="QEC79376.1"/>
    </source>
</evidence>
<proteinExistence type="inferred from homology"/>